<evidence type="ECO:0000256" key="2">
    <source>
        <dbReference type="ARBA" id="ARBA00022676"/>
    </source>
</evidence>
<feature type="transmembrane region" description="Helical" evidence="4">
    <location>
        <begin position="320"/>
        <end position="343"/>
    </location>
</feature>
<reference evidence="6 7" key="1">
    <citation type="submission" date="2024-02" db="EMBL/GenBank/DDBJ databases">
        <title>New especies of Spiribacter isolated from saline water.</title>
        <authorList>
            <person name="Leon M.J."/>
            <person name="De La Haba R."/>
            <person name="Sanchez-Porro C."/>
            <person name="Ventosa A."/>
        </authorList>
    </citation>
    <scope>NUCLEOTIDE SEQUENCE [LARGE SCALE GENOMIC DNA]</scope>
    <source>
        <strain evidence="7">ag22IC6-390</strain>
    </source>
</reference>
<proteinExistence type="inferred from homology"/>
<evidence type="ECO:0000313" key="7">
    <source>
        <dbReference type="Proteomes" id="UP001556709"/>
    </source>
</evidence>
<feature type="transmembrane region" description="Helical" evidence="4">
    <location>
        <begin position="12"/>
        <end position="38"/>
    </location>
</feature>
<dbReference type="Proteomes" id="UP001556709">
    <property type="component" value="Unassembled WGS sequence"/>
</dbReference>
<keyword evidence="2 6" id="KW-0328">Glycosyltransferase</keyword>
<dbReference type="PANTHER" id="PTHR43630:SF1">
    <property type="entry name" value="POLY-BETA-1,6-N-ACETYL-D-GLUCOSAMINE SYNTHASE"/>
    <property type="match status" value="1"/>
</dbReference>
<comment type="similarity">
    <text evidence="1">Belongs to the glycosyltransferase 2 family.</text>
</comment>
<sequence>MLESVAVGVLMHLGAVGVFFPVLLTIELPVYLTIILGLTRDRPPPRPADPRPTLPAPTVSCIITCYNEGACVERTVTTLMEQTYRGSIEILAIVDGAAGNTETLVALKRLTHRYARSSRRRMMVIPKWQRGGRVSSLNTGLYLSRGQIVMALDGDTSFDNDMVANAVQRMANPDVIALTGTLRPRNHHAGLWTRLQALEYLIGLLATRTGLSAFNVINNISGAFGVFRRDALLRVGGWECGTAEDLDLTLRLKRYNGRNPRQILAFEPTAVAHTDVPETLTDLLRQRLRWDGDLYYMYVRKHRSAFSPDLLGWPNMIATVWYGLIHQVALPFVIAGYLVWLVLLHPPAAVLTALAVVYVIYLAITMVLGGLAVALLSERRRSDLPLLAIAPVYPVYRGLMRLWSVVALLAEIILHQHKDTSMAPWWVLKRSQY</sequence>
<dbReference type="SUPFAM" id="SSF53448">
    <property type="entry name" value="Nucleotide-diphospho-sugar transferases"/>
    <property type="match status" value="1"/>
</dbReference>
<name>A0ABV3T961_9GAMM</name>
<dbReference type="Pfam" id="PF13632">
    <property type="entry name" value="Glyco_trans_2_3"/>
    <property type="match status" value="1"/>
</dbReference>
<keyword evidence="4" id="KW-0472">Membrane</keyword>
<evidence type="ECO:0000256" key="4">
    <source>
        <dbReference type="SAM" id="Phobius"/>
    </source>
</evidence>
<evidence type="ECO:0000256" key="3">
    <source>
        <dbReference type="ARBA" id="ARBA00022679"/>
    </source>
</evidence>
<dbReference type="InterPro" id="IPR001173">
    <property type="entry name" value="Glyco_trans_2-like"/>
</dbReference>
<dbReference type="EC" id="2.4.-.-" evidence="6"/>
<accession>A0ABV3T961</accession>
<evidence type="ECO:0000256" key="1">
    <source>
        <dbReference type="ARBA" id="ARBA00006739"/>
    </source>
</evidence>
<keyword evidence="7" id="KW-1185">Reference proteome</keyword>
<dbReference type="Gene3D" id="3.90.550.10">
    <property type="entry name" value="Spore Coat Polysaccharide Biosynthesis Protein SpsA, Chain A"/>
    <property type="match status" value="1"/>
</dbReference>
<organism evidence="6 7">
    <name type="scientific">Spiribacter pallidus</name>
    <dbReference type="NCBI Taxonomy" id="1987936"/>
    <lineage>
        <taxon>Bacteria</taxon>
        <taxon>Pseudomonadati</taxon>
        <taxon>Pseudomonadota</taxon>
        <taxon>Gammaproteobacteria</taxon>
        <taxon>Chromatiales</taxon>
        <taxon>Ectothiorhodospiraceae</taxon>
        <taxon>Spiribacter</taxon>
    </lineage>
</organism>
<protein>
    <submittedName>
        <fullName evidence="6">Glycosyltransferase</fullName>
        <ecNumber evidence="6">2.4.-.-</ecNumber>
    </submittedName>
</protein>
<dbReference type="GO" id="GO:0016757">
    <property type="term" value="F:glycosyltransferase activity"/>
    <property type="evidence" value="ECO:0007669"/>
    <property type="project" value="UniProtKB-KW"/>
</dbReference>
<keyword evidence="3 6" id="KW-0808">Transferase</keyword>
<feature type="domain" description="Glycosyltransferase 2-like" evidence="5">
    <location>
        <begin position="148"/>
        <end position="362"/>
    </location>
</feature>
<gene>
    <name evidence="6" type="ORF">V6X73_00235</name>
</gene>
<feature type="transmembrane region" description="Helical" evidence="4">
    <location>
        <begin position="349"/>
        <end position="376"/>
    </location>
</feature>
<evidence type="ECO:0000259" key="5">
    <source>
        <dbReference type="Pfam" id="PF13632"/>
    </source>
</evidence>
<comment type="caution">
    <text evidence="6">The sequence shown here is derived from an EMBL/GenBank/DDBJ whole genome shotgun (WGS) entry which is preliminary data.</text>
</comment>
<dbReference type="EMBL" id="JBAKFM010000001">
    <property type="protein sequence ID" value="MEX0468167.1"/>
    <property type="molecule type" value="Genomic_DNA"/>
</dbReference>
<dbReference type="InterPro" id="IPR029044">
    <property type="entry name" value="Nucleotide-diphossugar_trans"/>
</dbReference>
<keyword evidence="4" id="KW-0812">Transmembrane</keyword>
<dbReference type="RefSeq" id="WP_367958330.1">
    <property type="nucleotide sequence ID" value="NZ_JBAKFK010000001.1"/>
</dbReference>
<evidence type="ECO:0000313" key="6">
    <source>
        <dbReference type="EMBL" id="MEX0468167.1"/>
    </source>
</evidence>
<dbReference type="PANTHER" id="PTHR43630">
    <property type="entry name" value="POLY-BETA-1,6-N-ACETYL-D-GLUCOSAMINE SYNTHASE"/>
    <property type="match status" value="1"/>
</dbReference>
<dbReference type="CDD" id="cd06423">
    <property type="entry name" value="CESA_like"/>
    <property type="match status" value="1"/>
</dbReference>
<keyword evidence="4" id="KW-1133">Transmembrane helix</keyword>